<dbReference type="Pfam" id="PF12906">
    <property type="entry name" value="RINGv"/>
    <property type="match status" value="1"/>
</dbReference>
<dbReference type="InterPro" id="IPR013083">
    <property type="entry name" value="Znf_RING/FYVE/PHD"/>
</dbReference>
<evidence type="ECO:0000256" key="1">
    <source>
        <dbReference type="ARBA" id="ARBA00022723"/>
    </source>
</evidence>
<dbReference type="EMBL" id="JAPFFM010000012">
    <property type="protein sequence ID" value="KAJ6728454.1"/>
    <property type="molecule type" value="Genomic_DNA"/>
</dbReference>
<evidence type="ECO:0000256" key="2">
    <source>
        <dbReference type="ARBA" id="ARBA00022771"/>
    </source>
</evidence>
<proteinExistence type="predicted"/>
<dbReference type="AlphaFoldDB" id="A0A9Q0UEA5"/>
<keyword evidence="6" id="KW-1185">Reference proteome</keyword>
<organism evidence="5 6">
    <name type="scientific">Salix koriyanagi</name>
    <dbReference type="NCBI Taxonomy" id="2511006"/>
    <lineage>
        <taxon>Eukaryota</taxon>
        <taxon>Viridiplantae</taxon>
        <taxon>Streptophyta</taxon>
        <taxon>Embryophyta</taxon>
        <taxon>Tracheophyta</taxon>
        <taxon>Spermatophyta</taxon>
        <taxon>Magnoliopsida</taxon>
        <taxon>eudicotyledons</taxon>
        <taxon>Gunneridae</taxon>
        <taxon>Pentapetalae</taxon>
        <taxon>rosids</taxon>
        <taxon>fabids</taxon>
        <taxon>Malpighiales</taxon>
        <taxon>Salicaceae</taxon>
        <taxon>Saliceae</taxon>
        <taxon>Salix</taxon>
    </lineage>
</organism>
<dbReference type="Proteomes" id="UP001151752">
    <property type="component" value="Chromosome 11"/>
</dbReference>
<dbReference type="InterPro" id="IPR011016">
    <property type="entry name" value="Znf_RING-CH"/>
</dbReference>
<keyword evidence="1" id="KW-0479">Metal-binding</keyword>
<gene>
    <name evidence="5" type="ORF">OIU74_006497</name>
</gene>
<dbReference type="SMART" id="SM00744">
    <property type="entry name" value="RINGv"/>
    <property type="match status" value="1"/>
</dbReference>
<dbReference type="PANTHER" id="PTHR46214:SF8">
    <property type="entry name" value="RING_FYVE_PHD ZINC FINGER SUPERFAMILY PROTEIN"/>
    <property type="match status" value="1"/>
</dbReference>
<sequence length="115" mass="13123">MDLIQLGCRCKHDLGFAHLYCAEAWFKLKGNRICEICGVTAVNITGWICYRISSMVVRFLDHPCGNSIVLPVWSEHSRLRVSLVATWTTKLYILEVVIAVLPFCTVYHKRHESNG</sequence>
<evidence type="ECO:0000313" key="5">
    <source>
        <dbReference type="EMBL" id="KAJ6728454.1"/>
    </source>
</evidence>
<reference evidence="5" key="2">
    <citation type="journal article" date="2023" name="Int. J. Mol. Sci.">
        <title>De Novo Assembly and Annotation of 11 Diverse Shrub Willow (Salix) Genomes Reveals Novel Gene Organization in Sex-Linked Regions.</title>
        <authorList>
            <person name="Hyden B."/>
            <person name="Feng K."/>
            <person name="Yates T.B."/>
            <person name="Jawdy S."/>
            <person name="Cereghino C."/>
            <person name="Smart L.B."/>
            <person name="Muchero W."/>
        </authorList>
    </citation>
    <scope>NUCLEOTIDE SEQUENCE</scope>
    <source>
        <tissue evidence="5">Shoot tip</tissue>
    </source>
</reference>
<accession>A0A9Q0UEA5</accession>
<evidence type="ECO:0000259" key="4">
    <source>
        <dbReference type="PROSITE" id="PS51292"/>
    </source>
</evidence>
<reference evidence="5" key="1">
    <citation type="submission" date="2022-11" db="EMBL/GenBank/DDBJ databases">
        <authorList>
            <person name="Hyden B.L."/>
            <person name="Feng K."/>
            <person name="Yates T."/>
            <person name="Jawdy S."/>
            <person name="Smart L.B."/>
            <person name="Muchero W."/>
        </authorList>
    </citation>
    <scope>NUCLEOTIDE SEQUENCE</scope>
    <source>
        <tissue evidence="5">Shoot tip</tissue>
    </source>
</reference>
<keyword evidence="2" id="KW-0863">Zinc-finger</keyword>
<dbReference type="GO" id="GO:0008270">
    <property type="term" value="F:zinc ion binding"/>
    <property type="evidence" value="ECO:0007669"/>
    <property type="project" value="UniProtKB-KW"/>
</dbReference>
<dbReference type="SUPFAM" id="SSF57850">
    <property type="entry name" value="RING/U-box"/>
    <property type="match status" value="1"/>
</dbReference>
<comment type="caution">
    <text evidence="5">The sequence shown here is derived from an EMBL/GenBank/DDBJ whole genome shotgun (WGS) entry which is preliminary data.</text>
</comment>
<protein>
    <recommendedName>
        <fullName evidence="4">RING-CH-type domain-containing protein</fullName>
    </recommendedName>
</protein>
<dbReference type="PANTHER" id="PTHR46214">
    <property type="entry name" value="ZINC FINGER, RING-CH-TYPE"/>
    <property type="match status" value="1"/>
</dbReference>
<keyword evidence="3" id="KW-0862">Zinc</keyword>
<feature type="domain" description="RING-CH-type" evidence="4">
    <location>
        <begin position="1"/>
        <end position="44"/>
    </location>
</feature>
<name>A0A9Q0UEA5_9ROSI</name>
<evidence type="ECO:0000313" key="6">
    <source>
        <dbReference type="Proteomes" id="UP001151752"/>
    </source>
</evidence>
<evidence type="ECO:0000256" key="3">
    <source>
        <dbReference type="ARBA" id="ARBA00022833"/>
    </source>
</evidence>
<dbReference type="PROSITE" id="PS51292">
    <property type="entry name" value="ZF_RING_CH"/>
    <property type="match status" value="1"/>
</dbReference>
<dbReference type="Gene3D" id="3.30.40.10">
    <property type="entry name" value="Zinc/RING finger domain, C3HC4 (zinc finger)"/>
    <property type="match status" value="1"/>
</dbReference>